<dbReference type="Gene3D" id="2.160.20.10">
    <property type="entry name" value="Single-stranded right-handed beta-helix, Pectin lyase-like"/>
    <property type="match status" value="1"/>
</dbReference>
<evidence type="ECO:0000256" key="10">
    <source>
        <dbReference type="SAM" id="MobiDB-lite"/>
    </source>
</evidence>
<keyword evidence="7" id="KW-0961">Cell wall biogenesis/degradation</keyword>
<dbReference type="EMBL" id="JAAIUW010000008">
    <property type="protein sequence ID" value="KAF7817998.1"/>
    <property type="molecule type" value="Genomic_DNA"/>
</dbReference>
<sequence length="470" mass="51072">MPSSHALGQPPQSIRSPLLHCLWHSDSTDDFHTNSVQIRLHSYSISLPPSSAPEAISPSSTPSPNGSGPSVFDVRSYGAVGDGVSDDTQAFKLAWDTACQAEESGTLLVPNGYIFMIQSTIFTGPCKSGITFQIDGTVVPPDGPSSWPRYSSKKQWLVFYRINEMSMQGAGVIDGRGEKWWNLPCKPHKHKGINGTTQNGPCDSPVAIRFFMSSNLTVQGVRIKNSPQFHFRFDGCQNVHIENLIIKSPALSPNTDGIHIEDTKNVQIYNSLISNGDDCVSIGAGCYNVDIKNITCGPSHGISIGSLGKHNSRACVSNIRVKESVIKQSDNGVRIKTWQGGAGSVSNVTFSDIVMENVRNPMIIDQYYCLSKDCVNQTSAVFVSDVSYSNIKGTYDVRSPPMRFACSDSIPCTNLTLSDVHLLPSSTPRRLADPFCWNAYGQVVTLTTPQLLCLLEGNPLTLPQYDVGAC</sequence>
<dbReference type="PANTHER" id="PTHR31375">
    <property type="match status" value="1"/>
</dbReference>
<keyword evidence="3" id="KW-0134">Cell wall</keyword>
<name>A0A834WEH7_9FABA</name>
<keyword evidence="6 9" id="KW-0326">Glycosidase</keyword>
<dbReference type="AlphaFoldDB" id="A0A834WEH7"/>
<feature type="compositionally biased region" description="Low complexity" evidence="10">
    <location>
        <begin position="51"/>
        <end position="70"/>
    </location>
</feature>
<evidence type="ECO:0000256" key="2">
    <source>
        <dbReference type="ARBA" id="ARBA00008834"/>
    </source>
</evidence>
<keyword evidence="5 9" id="KW-0378">Hydrolase</keyword>
<protein>
    <submittedName>
        <fullName evidence="11">Polygalacturonase</fullName>
    </submittedName>
</protein>
<dbReference type="InterPro" id="IPR012334">
    <property type="entry name" value="Pectin_lyas_fold"/>
</dbReference>
<dbReference type="SMART" id="SM00710">
    <property type="entry name" value="PbH1"/>
    <property type="match status" value="6"/>
</dbReference>
<comment type="subcellular location">
    <subcellularLocation>
        <location evidence="1">Secreted</location>
        <location evidence="1">Cell wall</location>
    </subcellularLocation>
</comment>
<dbReference type="SUPFAM" id="SSF51126">
    <property type="entry name" value="Pectin lyase-like"/>
    <property type="match status" value="1"/>
</dbReference>
<proteinExistence type="inferred from homology"/>
<dbReference type="Proteomes" id="UP000634136">
    <property type="component" value="Unassembled WGS sequence"/>
</dbReference>
<comment type="caution">
    <text evidence="11">The sequence shown here is derived from an EMBL/GenBank/DDBJ whole genome shotgun (WGS) entry which is preliminary data.</text>
</comment>
<evidence type="ECO:0000256" key="4">
    <source>
        <dbReference type="ARBA" id="ARBA00022525"/>
    </source>
</evidence>
<dbReference type="Pfam" id="PF00295">
    <property type="entry name" value="Glyco_hydro_28"/>
    <property type="match status" value="1"/>
</dbReference>
<evidence type="ECO:0000256" key="9">
    <source>
        <dbReference type="RuleBase" id="RU361169"/>
    </source>
</evidence>
<evidence type="ECO:0000256" key="1">
    <source>
        <dbReference type="ARBA" id="ARBA00004191"/>
    </source>
</evidence>
<dbReference type="InterPro" id="IPR006626">
    <property type="entry name" value="PbH1"/>
</dbReference>
<evidence type="ECO:0000313" key="11">
    <source>
        <dbReference type="EMBL" id="KAF7817998.1"/>
    </source>
</evidence>
<comment type="similarity">
    <text evidence="2 9">Belongs to the glycosyl hydrolase 28 family.</text>
</comment>
<reference evidence="11" key="1">
    <citation type="submission" date="2020-09" db="EMBL/GenBank/DDBJ databases">
        <title>Genome-Enabled Discovery of Anthraquinone Biosynthesis in Senna tora.</title>
        <authorList>
            <person name="Kang S.-H."/>
            <person name="Pandey R.P."/>
            <person name="Lee C.-M."/>
            <person name="Sim J.-S."/>
            <person name="Jeong J.-T."/>
            <person name="Choi B.-S."/>
            <person name="Jung M."/>
            <person name="Ginzburg D."/>
            <person name="Zhao K."/>
            <person name="Won S.Y."/>
            <person name="Oh T.-J."/>
            <person name="Yu Y."/>
            <person name="Kim N.-H."/>
            <person name="Lee O.R."/>
            <person name="Lee T.-H."/>
            <person name="Bashyal P."/>
            <person name="Kim T.-S."/>
            <person name="Lee W.-H."/>
            <person name="Kawkins C."/>
            <person name="Kim C.-K."/>
            <person name="Kim J.S."/>
            <person name="Ahn B.O."/>
            <person name="Rhee S.Y."/>
            <person name="Sohng J.K."/>
        </authorList>
    </citation>
    <scope>NUCLEOTIDE SEQUENCE</scope>
    <source>
        <tissue evidence="11">Leaf</tissue>
    </source>
</reference>
<dbReference type="InterPro" id="IPR011050">
    <property type="entry name" value="Pectin_lyase_fold/virulence"/>
</dbReference>
<feature type="region of interest" description="Disordered" evidence="10">
    <location>
        <begin position="51"/>
        <end position="72"/>
    </location>
</feature>
<keyword evidence="12" id="KW-1185">Reference proteome</keyword>
<organism evidence="11 12">
    <name type="scientific">Senna tora</name>
    <dbReference type="NCBI Taxonomy" id="362788"/>
    <lineage>
        <taxon>Eukaryota</taxon>
        <taxon>Viridiplantae</taxon>
        <taxon>Streptophyta</taxon>
        <taxon>Embryophyta</taxon>
        <taxon>Tracheophyta</taxon>
        <taxon>Spermatophyta</taxon>
        <taxon>Magnoliopsida</taxon>
        <taxon>eudicotyledons</taxon>
        <taxon>Gunneridae</taxon>
        <taxon>Pentapetalae</taxon>
        <taxon>rosids</taxon>
        <taxon>fabids</taxon>
        <taxon>Fabales</taxon>
        <taxon>Fabaceae</taxon>
        <taxon>Caesalpinioideae</taxon>
        <taxon>Cassia clade</taxon>
        <taxon>Senna</taxon>
    </lineage>
</organism>
<dbReference type="GO" id="GO:0071555">
    <property type="term" value="P:cell wall organization"/>
    <property type="evidence" value="ECO:0007669"/>
    <property type="project" value="UniProtKB-KW"/>
</dbReference>
<evidence type="ECO:0000256" key="7">
    <source>
        <dbReference type="ARBA" id="ARBA00023316"/>
    </source>
</evidence>
<dbReference type="GO" id="GO:0004650">
    <property type="term" value="F:polygalacturonase activity"/>
    <property type="evidence" value="ECO:0007669"/>
    <property type="project" value="InterPro"/>
</dbReference>
<dbReference type="PROSITE" id="PS00502">
    <property type="entry name" value="POLYGALACTURONASE"/>
    <property type="match status" value="1"/>
</dbReference>
<dbReference type="FunFam" id="2.160.20.10:FF:000012">
    <property type="entry name" value="Polygalacturonase At1g48100 family"/>
    <property type="match status" value="1"/>
</dbReference>
<evidence type="ECO:0000256" key="8">
    <source>
        <dbReference type="PROSITE-ProRule" id="PRU10052"/>
    </source>
</evidence>
<evidence type="ECO:0000256" key="6">
    <source>
        <dbReference type="ARBA" id="ARBA00023295"/>
    </source>
</evidence>
<dbReference type="OrthoDB" id="187139at2759"/>
<evidence type="ECO:0000256" key="3">
    <source>
        <dbReference type="ARBA" id="ARBA00022512"/>
    </source>
</evidence>
<keyword evidence="4" id="KW-0964">Secreted</keyword>
<dbReference type="InterPro" id="IPR000743">
    <property type="entry name" value="Glyco_hydro_28"/>
</dbReference>
<feature type="active site" evidence="8">
    <location>
        <position position="300"/>
    </location>
</feature>
<evidence type="ECO:0000256" key="5">
    <source>
        <dbReference type="ARBA" id="ARBA00022801"/>
    </source>
</evidence>
<gene>
    <name evidence="11" type="ORF">G2W53_023453</name>
</gene>
<accession>A0A834WEH7</accession>
<dbReference type="GO" id="GO:0005975">
    <property type="term" value="P:carbohydrate metabolic process"/>
    <property type="evidence" value="ECO:0007669"/>
    <property type="project" value="InterPro"/>
</dbReference>
<evidence type="ECO:0000313" key="12">
    <source>
        <dbReference type="Proteomes" id="UP000634136"/>
    </source>
</evidence>